<dbReference type="PANTHER" id="PTHR30606">
    <property type="entry name" value="LIPID A BIOSYNTHESIS LAUROYL ACYLTRANSFERASE"/>
    <property type="match status" value="1"/>
</dbReference>
<feature type="transmembrane region" description="Helical" evidence="7">
    <location>
        <begin position="6"/>
        <end position="28"/>
    </location>
</feature>
<dbReference type="STRING" id="679937.Bcop_0104"/>
<dbReference type="Proteomes" id="UP000018439">
    <property type="component" value="Chromosome"/>
</dbReference>
<dbReference type="PANTHER" id="PTHR30606:SF10">
    <property type="entry name" value="PHOSPHATIDYLINOSITOL MANNOSIDE ACYLTRANSFERASE"/>
    <property type="match status" value="1"/>
</dbReference>
<organism evidence="8 9">
    <name type="scientific">Bacteroides coprosuis DSM 18011</name>
    <dbReference type="NCBI Taxonomy" id="679937"/>
    <lineage>
        <taxon>Bacteria</taxon>
        <taxon>Pseudomonadati</taxon>
        <taxon>Bacteroidota</taxon>
        <taxon>Bacteroidia</taxon>
        <taxon>Bacteroidales</taxon>
        <taxon>Bacteroidaceae</taxon>
        <taxon>Bacteroides</taxon>
    </lineage>
</organism>
<dbReference type="eggNOG" id="COG1560">
    <property type="taxonomic scope" value="Bacteria"/>
</dbReference>
<keyword evidence="3" id="KW-0997">Cell inner membrane</keyword>
<dbReference type="InterPro" id="IPR004960">
    <property type="entry name" value="LipA_acyltrans"/>
</dbReference>
<protein>
    <submittedName>
        <fullName evidence="8">Lipid A biosynthesis acyltransferase</fullName>
    </submittedName>
</protein>
<keyword evidence="2" id="KW-1003">Cell membrane</keyword>
<comment type="subcellular location">
    <subcellularLocation>
        <location evidence="1">Cell inner membrane</location>
    </subcellularLocation>
</comment>
<evidence type="ECO:0000256" key="4">
    <source>
        <dbReference type="ARBA" id="ARBA00022679"/>
    </source>
</evidence>
<dbReference type="Pfam" id="PF03279">
    <property type="entry name" value="Lip_A_acyltrans"/>
    <property type="match status" value="1"/>
</dbReference>
<dbReference type="CDD" id="cd07984">
    <property type="entry name" value="LPLAT_LABLAT-like"/>
    <property type="match status" value="1"/>
</dbReference>
<evidence type="ECO:0000256" key="6">
    <source>
        <dbReference type="ARBA" id="ARBA00023315"/>
    </source>
</evidence>
<evidence type="ECO:0000313" key="9">
    <source>
        <dbReference type="Proteomes" id="UP000018439"/>
    </source>
</evidence>
<dbReference type="GO" id="GO:0016746">
    <property type="term" value="F:acyltransferase activity"/>
    <property type="evidence" value="ECO:0007669"/>
    <property type="project" value="UniProtKB-KW"/>
</dbReference>
<dbReference type="AlphaFoldDB" id="F3ZP96"/>
<gene>
    <name evidence="8" type="ORF">Bcop_0104</name>
</gene>
<dbReference type="GO" id="GO:0005886">
    <property type="term" value="C:plasma membrane"/>
    <property type="evidence" value="ECO:0007669"/>
    <property type="project" value="UniProtKB-SubCell"/>
</dbReference>
<keyword evidence="6 8" id="KW-0012">Acyltransferase</keyword>
<evidence type="ECO:0000256" key="2">
    <source>
        <dbReference type="ARBA" id="ARBA00022475"/>
    </source>
</evidence>
<evidence type="ECO:0000256" key="7">
    <source>
        <dbReference type="SAM" id="Phobius"/>
    </source>
</evidence>
<accession>F3ZP96</accession>
<evidence type="ECO:0000256" key="1">
    <source>
        <dbReference type="ARBA" id="ARBA00004533"/>
    </source>
</evidence>
<proteinExistence type="predicted"/>
<keyword evidence="4 8" id="KW-0808">Transferase</keyword>
<dbReference type="EMBL" id="CM001167">
    <property type="protein sequence ID" value="EGJ70323.1"/>
    <property type="molecule type" value="Genomic_DNA"/>
</dbReference>
<dbReference type="PROSITE" id="PS51257">
    <property type="entry name" value="PROKAR_LIPOPROTEIN"/>
    <property type="match status" value="1"/>
</dbReference>
<reference evidence="8 9" key="1">
    <citation type="journal article" date="2011" name="Stand. Genomic Sci.">
        <title>Non-contiguous finished genome sequence of Bacteroides coprosuis type strain (PC139).</title>
        <authorList>
            <person name="Land M."/>
            <person name="Held B."/>
            <person name="Gronow S."/>
            <person name="Abt B."/>
            <person name="Lucas S."/>
            <person name="Del Rio T.G."/>
            <person name="Nolan M."/>
            <person name="Tice H."/>
            <person name="Cheng J.F."/>
            <person name="Pitluck S."/>
            <person name="Liolios K."/>
            <person name="Pagani I."/>
            <person name="Ivanova N."/>
            <person name="Mavromatis K."/>
            <person name="Mikhailova N."/>
            <person name="Pati A."/>
            <person name="Tapia R."/>
            <person name="Han C."/>
            <person name="Goodwin L."/>
            <person name="Chen A."/>
            <person name="Palaniappan K."/>
            <person name="Hauser L."/>
            <person name="Brambilla E.M."/>
            <person name="Rohde M."/>
            <person name="Goker M."/>
            <person name="Detter J.C."/>
            <person name="Woyke T."/>
            <person name="Bristow J."/>
            <person name="Eisen J.A."/>
            <person name="Markowitz V."/>
            <person name="Hugenholtz P."/>
            <person name="Kyrpides N.C."/>
            <person name="Klenk H.P."/>
            <person name="Lapidus A."/>
        </authorList>
    </citation>
    <scope>NUCLEOTIDE SEQUENCE</scope>
    <source>
        <strain evidence="8 9">DSM 18011</strain>
    </source>
</reference>
<keyword evidence="9" id="KW-1185">Reference proteome</keyword>
<keyword evidence="5 7" id="KW-0472">Membrane</keyword>
<sequence length="297" mass="35665">MKDKILYGLVFGFFWLLACLPFWTLYLISDLLSFILYRVVGYRRKVVRTNLTNSFPDKSLDEIKKIERKFYHYIADYFVEEIKIMRLSHKQLLKRMSYHNQKLFLDCIEEYGGVVLLIPHYANFEWIIGMGAIMKEGDLPVQIYKPLRNQYFDKLFNYIRSRFGGYNVKKHSTVRELVRLKRDGIKMAVGLIADQNPSSNDARYWTTFLNQDTVFMDGAERIAKMMRFPVLYCDLERIKRGYCKMTFRLVTKEPKATADGEITEAFARHIEETIHREPAFWFWSHKRWKRKREHQDE</sequence>
<dbReference type="OrthoDB" id="9801955at2"/>
<dbReference type="GO" id="GO:0009247">
    <property type="term" value="P:glycolipid biosynthetic process"/>
    <property type="evidence" value="ECO:0007669"/>
    <property type="project" value="UniProtKB-ARBA"/>
</dbReference>
<evidence type="ECO:0000256" key="5">
    <source>
        <dbReference type="ARBA" id="ARBA00023136"/>
    </source>
</evidence>
<evidence type="ECO:0000256" key="3">
    <source>
        <dbReference type="ARBA" id="ARBA00022519"/>
    </source>
</evidence>
<dbReference type="HOGENOM" id="CLU_049421_4_1_10"/>
<keyword evidence="7" id="KW-0812">Transmembrane</keyword>
<evidence type="ECO:0000313" key="8">
    <source>
        <dbReference type="EMBL" id="EGJ70323.1"/>
    </source>
</evidence>
<name>F3ZP96_9BACE</name>
<keyword evidence="7" id="KW-1133">Transmembrane helix</keyword>